<dbReference type="CDD" id="cd01392">
    <property type="entry name" value="HTH_LacI"/>
    <property type="match status" value="1"/>
</dbReference>
<evidence type="ECO:0000256" key="3">
    <source>
        <dbReference type="ARBA" id="ARBA00023163"/>
    </source>
</evidence>
<dbReference type="Gene3D" id="1.10.260.40">
    <property type="entry name" value="lambda repressor-like DNA-binding domains"/>
    <property type="match status" value="1"/>
</dbReference>
<protein>
    <submittedName>
        <fullName evidence="5">Transcriptional regulator, LacI family</fullName>
    </submittedName>
</protein>
<accession>A0A521D693</accession>
<name>A0A521D693_SACCC</name>
<gene>
    <name evidence="5" type="ORF">SAMN06265379_104299</name>
</gene>
<dbReference type="InterPro" id="IPR010982">
    <property type="entry name" value="Lambda_DNA-bd_dom_sf"/>
</dbReference>
<dbReference type="GO" id="GO:0016987">
    <property type="term" value="F:sigma factor activity"/>
    <property type="evidence" value="ECO:0007669"/>
    <property type="project" value="InterPro"/>
</dbReference>
<evidence type="ECO:0000256" key="1">
    <source>
        <dbReference type="ARBA" id="ARBA00023015"/>
    </source>
</evidence>
<dbReference type="PROSITE" id="PS50932">
    <property type="entry name" value="HTH_LACI_2"/>
    <property type="match status" value="1"/>
</dbReference>
<dbReference type="GO" id="GO:0000976">
    <property type="term" value="F:transcription cis-regulatory region binding"/>
    <property type="evidence" value="ECO:0007669"/>
    <property type="project" value="TreeGrafter"/>
</dbReference>
<evidence type="ECO:0000313" key="5">
    <source>
        <dbReference type="EMBL" id="SMO67236.1"/>
    </source>
</evidence>
<keyword evidence="2" id="KW-0238">DNA-binding</keyword>
<dbReference type="SUPFAM" id="SSF47413">
    <property type="entry name" value="lambda repressor-like DNA-binding domains"/>
    <property type="match status" value="1"/>
</dbReference>
<dbReference type="AlphaFoldDB" id="A0A521D693"/>
<dbReference type="Pfam" id="PF00356">
    <property type="entry name" value="LacI"/>
    <property type="match status" value="1"/>
</dbReference>
<dbReference type="PANTHER" id="PTHR30146:SF109">
    <property type="entry name" value="HTH-TYPE TRANSCRIPTIONAL REGULATOR GALS"/>
    <property type="match status" value="1"/>
</dbReference>
<dbReference type="InterPro" id="IPR000843">
    <property type="entry name" value="HTH_LacI"/>
</dbReference>
<dbReference type="PROSITE" id="PS00717">
    <property type="entry name" value="SIGMA54_1"/>
    <property type="match status" value="1"/>
</dbReference>
<evidence type="ECO:0000313" key="6">
    <source>
        <dbReference type="Proteomes" id="UP000319040"/>
    </source>
</evidence>
<sequence>MNNYCIFNQTTVNNFNTQMATPPITIKDIAKTLGISASTVSRALKDHPDISPRTKQLVQNFAKKVHYRPNALALNLRRSKTNTIGIILPELVHHFFSSVLAGIDKVAYAAGYNVMICQSNEEYEREVINAQALIDNRVDGILISLSKTTYDLDHIQSIIDQGIPVVFFDRAPESIETDKVLIDDFTGAKIATHHLMAIGCKKILHLAGPQNLLIGQKRLEGYRDALKENGIAFDPNLVIKCDTQDEVYANAGKILQIANQIDGIFTVNDSTAIAAMQILMKNGYEVPDQISVIGFGDGPNATIVYPALSTVEQKGSEMGKEAVQLLMKQMEDEGEVHIPQTKVLTPVLRIRESTTKMRD</sequence>
<organism evidence="5 6">
    <name type="scientific">Saccharicrinis carchari</name>
    <dbReference type="NCBI Taxonomy" id="1168039"/>
    <lineage>
        <taxon>Bacteria</taxon>
        <taxon>Pseudomonadati</taxon>
        <taxon>Bacteroidota</taxon>
        <taxon>Bacteroidia</taxon>
        <taxon>Marinilabiliales</taxon>
        <taxon>Marinilabiliaceae</taxon>
        <taxon>Saccharicrinis</taxon>
    </lineage>
</organism>
<dbReference type="Proteomes" id="UP000319040">
    <property type="component" value="Unassembled WGS sequence"/>
</dbReference>
<keyword evidence="1" id="KW-0805">Transcription regulation</keyword>
<dbReference type="InterPro" id="IPR028082">
    <property type="entry name" value="Peripla_BP_I"/>
</dbReference>
<dbReference type="Gene3D" id="3.40.50.2300">
    <property type="match status" value="2"/>
</dbReference>
<feature type="domain" description="HTH lacI-type" evidence="4">
    <location>
        <begin position="24"/>
        <end position="78"/>
    </location>
</feature>
<dbReference type="Pfam" id="PF00532">
    <property type="entry name" value="Peripla_BP_1"/>
    <property type="match status" value="1"/>
</dbReference>
<dbReference type="InterPro" id="IPR000394">
    <property type="entry name" value="RNA_pol_sigma_54"/>
</dbReference>
<dbReference type="SMART" id="SM00354">
    <property type="entry name" value="HTH_LACI"/>
    <property type="match status" value="1"/>
</dbReference>
<reference evidence="5 6" key="1">
    <citation type="submission" date="2017-05" db="EMBL/GenBank/DDBJ databases">
        <authorList>
            <person name="Varghese N."/>
            <person name="Submissions S."/>
        </authorList>
    </citation>
    <scope>NUCLEOTIDE SEQUENCE [LARGE SCALE GENOMIC DNA]</scope>
    <source>
        <strain evidence="5 6">DSM 27040</strain>
    </source>
</reference>
<dbReference type="SUPFAM" id="SSF53822">
    <property type="entry name" value="Periplasmic binding protein-like I"/>
    <property type="match status" value="1"/>
</dbReference>
<dbReference type="InterPro" id="IPR001761">
    <property type="entry name" value="Peripla_BP/Lac1_sug-bd_dom"/>
</dbReference>
<dbReference type="CDD" id="cd06267">
    <property type="entry name" value="PBP1_LacI_sugar_binding-like"/>
    <property type="match status" value="1"/>
</dbReference>
<evidence type="ECO:0000256" key="2">
    <source>
        <dbReference type="ARBA" id="ARBA00023125"/>
    </source>
</evidence>
<dbReference type="GO" id="GO:0001216">
    <property type="term" value="F:DNA-binding transcription activator activity"/>
    <property type="evidence" value="ECO:0007669"/>
    <property type="project" value="InterPro"/>
</dbReference>
<evidence type="ECO:0000259" key="4">
    <source>
        <dbReference type="PROSITE" id="PS50932"/>
    </source>
</evidence>
<dbReference type="EMBL" id="FXTB01000004">
    <property type="protein sequence ID" value="SMO67236.1"/>
    <property type="molecule type" value="Genomic_DNA"/>
</dbReference>
<keyword evidence="3" id="KW-0804">Transcription</keyword>
<dbReference type="RefSeq" id="WP_246095572.1">
    <property type="nucleotide sequence ID" value="NZ_FXTB01000004.1"/>
</dbReference>
<keyword evidence="6" id="KW-1185">Reference proteome</keyword>
<dbReference type="PANTHER" id="PTHR30146">
    <property type="entry name" value="LACI-RELATED TRANSCRIPTIONAL REPRESSOR"/>
    <property type="match status" value="1"/>
</dbReference>
<proteinExistence type="predicted"/>